<dbReference type="RefSeq" id="WP_262977253.1">
    <property type="nucleotide sequence ID" value="NZ_CAMAPB010000062.1"/>
</dbReference>
<evidence type="ECO:0000256" key="2">
    <source>
        <dbReference type="SAM" id="SignalP"/>
    </source>
</evidence>
<feature type="chain" id="PRO_5040914185" description="Amino acid ABC transporter substrate-binding protein" evidence="2">
    <location>
        <begin position="18"/>
        <end position="299"/>
    </location>
</feature>
<keyword evidence="2" id="KW-0732">Signal</keyword>
<evidence type="ECO:0000313" key="3">
    <source>
        <dbReference type="EMBL" id="CAH9064757.1"/>
    </source>
</evidence>
<dbReference type="PANTHER" id="PTHR35936:SF25">
    <property type="entry name" value="ABC TRANSPORTER SUBSTRATE-BINDING PROTEIN"/>
    <property type="match status" value="1"/>
</dbReference>
<reference evidence="3" key="1">
    <citation type="submission" date="2022-07" db="EMBL/GenBank/DDBJ databases">
        <authorList>
            <person name="Criscuolo A."/>
        </authorList>
    </citation>
    <scope>NUCLEOTIDE SEQUENCE</scope>
    <source>
        <strain evidence="3">CIP103197</strain>
    </source>
</reference>
<proteinExistence type="inferred from homology"/>
<feature type="signal peptide" evidence="2">
    <location>
        <begin position="1"/>
        <end position="17"/>
    </location>
</feature>
<dbReference type="EMBL" id="CAMAPB010000062">
    <property type="protein sequence ID" value="CAH9064757.1"/>
    <property type="molecule type" value="Genomic_DNA"/>
</dbReference>
<dbReference type="SUPFAM" id="SSF53850">
    <property type="entry name" value="Periplasmic binding protein-like II"/>
    <property type="match status" value="1"/>
</dbReference>
<comment type="caution">
    <text evidence="3">The sequence shown here is derived from an EMBL/GenBank/DDBJ whole genome shotgun (WGS) entry which is preliminary data.</text>
</comment>
<comment type="similarity">
    <text evidence="1">Belongs to the bacterial solute-binding protein 3 family.</text>
</comment>
<dbReference type="Proteomes" id="UP001152447">
    <property type="component" value="Unassembled WGS sequence"/>
</dbReference>
<dbReference type="PANTHER" id="PTHR35936">
    <property type="entry name" value="MEMBRANE-BOUND LYTIC MUREIN TRANSGLYCOSYLASE F"/>
    <property type="match status" value="1"/>
</dbReference>
<dbReference type="AlphaFoldDB" id="A0A9W4R273"/>
<organism evidence="3 4">
    <name type="scientific">Pseudoalteromonas haloplanktis</name>
    <name type="common">Alteromonas haloplanktis</name>
    <dbReference type="NCBI Taxonomy" id="228"/>
    <lineage>
        <taxon>Bacteria</taxon>
        <taxon>Pseudomonadati</taxon>
        <taxon>Pseudomonadota</taxon>
        <taxon>Gammaproteobacteria</taxon>
        <taxon>Alteromonadales</taxon>
        <taxon>Pseudoalteromonadaceae</taxon>
        <taxon>Pseudoalteromonas</taxon>
    </lineage>
</organism>
<keyword evidence="4" id="KW-1185">Reference proteome</keyword>
<sequence>MRIFLIAALLISLFTYAQPAPVTYTVDNKNITLPGKKYKSGYGYNLKADTVLRLVTLNWPPYIDDNLCNKGWLYQLTVSMLVKRGYGVHIEFYPWARAVREAELGKADILFPEYYIDDDVISENILTKTRNQLLALSEPIPGGDLSFVALKDHTIDYDGSINSVKNRVMGVVRSYKNSAKLDELIDQGEIKTIVANSEYQLIHLLLNGRVELIVADLEVLRASVYKSLLSNRDKKRMLNALVALMPSIEYKNLYYSVTKSAPQWQSILEDINTEIANMRANNEFDSFIKNKKQQCYNLG</sequence>
<accession>A0A9W4R273</accession>
<name>A0A9W4R273_PSEHA</name>
<gene>
    <name evidence="3" type="ORF">PSEHALCIP103_03224</name>
</gene>
<evidence type="ECO:0000313" key="4">
    <source>
        <dbReference type="Proteomes" id="UP001152447"/>
    </source>
</evidence>
<dbReference type="Gene3D" id="3.40.190.10">
    <property type="entry name" value="Periplasmic binding protein-like II"/>
    <property type="match status" value="2"/>
</dbReference>
<protein>
    <recommendedName>
        <fullName evidence="5">Amino acid ABC transporter substrate-binding protein</fullName>
    </recommendedName>
</protein>
<evidence type="ECO:0000256" key="1">
    <source>
        <dbReference type="ARBA" id="ARBA00010333"/>
    </source>
</evidence>
<evidence type="ECO:0008006" key="5">
    <source>
        <dbReference type="Google" id="ProtNLM"/>
    </source>
</evidence>